<gene>
    <name evidence="2" type="ORF">BST97_07910</name>
</gene>
<proteinExistence type="predicted"/>
<dbReference type="AlphaFoldDB" id="A0A1W6MK28"/>
<organism evidence="2 3">
    <name type="scientific">Nonlabens spongiae</name>
    <dbReference type="NCBI Taxonomy" id="331648"/>
    <lineage>
        <taxon>Bacteria</taxon>
        <taxon>Pseudomonadati</taxon>
        <taxon>Bacteroidota</taxon>
        <taxon>Flavobacteriia</taxon>
        <taxon>Flavobacteriales</taxon>
        <taxon>Flavobacteriaceae</taxon>
        <taxon>Nonlabens</taxon>
    </lineage>
</organism>
<dbReference type="RefSeq" id="WP_085766724.1">
    <property type="nucleotide sequence ID" value="NZ_CP019344.1"/>
</dbReference>
<feature type="signal peptide" evidence="1">
    <location>
        <begin position="1"/>
        <end position="20"/>
    </location>
</feature>
<dbReference type="OrthoDB" id="627554at2"/>
<reference evidence="2 3" key="1">
    <citation type="submission" date="2016-11" db="EMBL/GenBank/DDBJ databases">
        <title>Trade-off between light-utilization and light-protection in marine flavobacteria.</title>
        <authorList>
            <person name="Kumagai Y."/>
        </authorList>
    </citation>
    <scope>NUCLEOTIDE SEQUENCE [LARGE SCALE GENOMIC DNA]</scope>
    <source>
        <strain evidence="2 3">JCM 13191</strain>
    </source>
</reference>
<dbReference type="Pfam" id="PF09411">
    <property type="entry name" value="PagL"/>
    <property type="match status" value="1"/>
</dbReference>
<keyword evidence="3" id="KW-1185">Reference proteome</keyword>
<evidence type="ECO:0000256" key="1">
    <source>
        <dbReference type="SAM" id="SignalP"/>
    </source>
</evidence>
<dbReference type="EMBL" id="CP019344">
    <property type="protein sequence ID" value="ARN77927.1"/>
    <property type="molecule type" value="Genomic_DNA"/>
</dbReference>
<dbReference type="Proteomes" id="UP000193431">
    <property type="component" value="Chromosome"/>
</dbReference>
<sequence length="373" mass="43078">MNRIYVWVVVVLAFAKAVSAQNTEELPSIFTVDASLMHGTILEHNPDIAHLITDHPKGVLLSYNQKTFGEEEWQARYGYPDWGISVAYQDMKNFFLGEAYSAYAHFNFYFLKRNLQFRIGQGLGYMTKPFDAVDNPRNNAYGTRFTSSTFLLANYRKENIYHGLGFQAGFNIIHYSNANMRAPNNSTNTWFFNAGLNYTFNHENIPEFKIWEKKAYSEPIHFNLVGRLGFNESDFRGSGQYPFYDFSFYADKRINIKSSLQLGTEVFFAEFLKEYRDYLANSFPEEGLTGDENYQRVSVFVGHELHLGKTSLLTQLGYYLYWPIDFETRIYNRIGLQRRITDKIFASLTVHSHGAAAEGVSLGVGYRFKGFKL</sequence>
<protein>
    <submittedName>
        <fullName evidence="2">Deacylase</fullName>
    </submittedName>
</protein>
<dbReference type="Gene3D" id="2.40.160.20">
    <property type="match status" value="1"/>
</dbReference>
<keyword evidence="1" id="KW-0732">Signal</keyword>
<evidence type="ECO:0000313" key="3">
    <source>
        <dbReference type="Proteomes" id="UP000193431"/>
    </source>
</evidence>
<dbReference type="InterPro" id="IPR018550">
    <property type="entry name" value="Lipid-A_deacylase-rel"/>
</dbReference>
<feature type="chain" id="PRO_5012642234" evidence="1">
    <location>
        <begin position="21"/>
        <end position="373"/>
    </location>
</feature>
<accession>A0A1W6MK28</accession>
<dbReference type="STRING" id="331648.BST97_07910"/>
<name>A0A1W6MK28_9FLAO</name>
<evidence type="ECO:0000313" key="2">
    <source>
        <dbReference type="EMBL" id="ARN77927.1"/>
    </source>
</evidence>